<dbReference type="InterPro" id="IPR014729">
    <property type="entry name" value="Rossmann-like_a/b/a_fold"/>
</dbReference>
<dbReference type="GO" id="GO:0009435">
    <property type="term" value="P:NAD+ biosynthetic process"/>
    <property type="evidence" value="ECO:0007669"/>
    <property type="project" value="UniProtKB-UniPathway"/>
</dbReference>
<dbReference type="STRING" id="1676925.ENSPKIP00000034064"/>
<dbReference type="OrthoDB" id="422187at2759"/>
<evidence type="ECO:0000256" key="4">
    <source>
        <dbReference type="ARBA" id="ARBA00022741"/>
    </source>
</evidence>
<comment type="catalytic activity">
    <reaction evidence="7">
        <text>beta-nicotinamide D-ribonucleotide + ATP + H(+) = diphosphate + NAD(+)</text>
        <dbReference type="Rhea" id="RHEA:21360"/>
        <dbReference type="ChEBI" id="CHEBI:14649"/>
        <dbReference type="ChEBI" id="CHEBI:15378"/>
        <dbReference type="ChEBI" id="CHEBI:30616"/>
        <dbReference type="ChEBI" id="CHEBI:33019"/>
        <dbReference type="ChEBI" id="CHEBI:57540"/>
        <dbReference type="EC" id="2.7.7.1"/>
    </reaction>
</comment>
<keyword evidence="4 7" id="KW-0547">Nucleotide-binding</keyword>
<keyword evidence="6 7" id="KW-0520">NAD</keyword>
<evidence type="ECO:0000313" key="10">
    <source>
        <dbReference type="Ensembl" id="ENSPKIP00000034064.1"/>
    </source>
</evidence>
<evidence type="ECO:0000256" key="7">
    <source>
        <dbReference type="RuleBase" id="RU362021"/>
    </source>
</evidence>
<dbReference type="EC" id="2.7.7.1" evidence="7"/>
<dbReference type="Gene3D" id="3.40.50.620">
    <property type="entry name" value="HUPs"/>
    <property type="match status" value="1"/>
</dbReference>
<dbReference type="GO" id="GO:0004515">
    <property type="term" value="F:nicotinate-nucleotide adenylyltransferase activity"/>
    <property type="evidence" value="ECO:0007669"/>
    <property type="project" value="UniProtKB-EC"/>
</dbReference>
<evidence type="ECO:0000256" key="8">
    <source>
        <dbReference type="SAM" id="MobiDB-lite"/>
    </source>
</evidence>
<reference evidence="10" key="1">
    <citation type="submission" date="2025-08" db="UniProtKB">
        <authorList>
            <consortium name="Ensembl"/>
        </authorList>
    </citation>
    <scope>IDENTIFICATION</scope>
</reference>
<evidence type="ECO:0000259" key="9">
    <source>
        <dbReference type="Pfam" id="PF01467"/>
    </source>
</evidence>
<evidence type="ECO:0000256" key="5">
    <source>
        <dbReference type="ARBA" id="ARBA00022840"/>
    </source>
</evidence>
<accession>A0A3B3STQ6</accession>
<feature type="region of interest" description="Disordered" evidence="8">
    <location>
        <begin position="130"/>
        <end position="173"/>
    </location>
</feature>
<name>A0A3B3STQ6_9TELE</name>
<dbReference type="Pfam" id="PF01467">
    <property type="entry name" value="CTP_transf_like"/>
    <property type="match status" value="1"/>
</dbReference>
<organism evidence="10 11">
    <name type="scientific">Paramormyrops kingsleyae</name>
    <dbReference type="NCBI Taxonomy" id="1676925"/>
    <lineage>
        <taxon>Eukaryota</taxon>
        <taxon>Metazoa</taxon>
        <taxon>Chordata</taxon>
        <taxon>Craniata</taxon>
        <taxon>Vertebrata</taxon>
        <taxon>Euteleostomi</taxon>
        <taxon>Actinopterygii</taxon>
        <taxon>Neopterygii</taxon>
        <taxon>Teleostei</taxon>
        <taxon>Osteoglossocephala</taxon>
        <taxon>Osteoglossomorpha</taxon>
        <taxon>Osteoglossiformes</taxon>
        <taxon>Mormyridae</taxon>
        <taxon>Paramormyrops</taxon>
    </lineage>
</organism>
<dbReference type="KEGG" id="pki:111840237"/>
<dbReference type="GO" id="GO:0005524">
    <property type="term" value="F:ATP binding"/>
    <property type="evidence" value="ECO:0007669"/>
    <property type="project" value="UniProtKB-KW"/>
</dbReference>
<dbReference type="PANTHER" id="PTHR12039">
    <property type="entry name" value="NICOTINAMIDE MONONUCLEOTIDE ADENYLYLTRANSFERASE"/>
    <property type="match status" value="1"/>
</dbReference>
<reference evidence="10" key="2">
    <citation type="submission" date="2025-09" db="UniProtKB">
        <authorList>
            <consortium name="Ensembl"/>
        </authorList>
    </citation>
    <scope>IDENTIFICATION</scope>
</reference>
<sequence length="304" mass="34684">MSRKRPIASAKRAHTARSFDEVPKKTNVVLLSCGSYNPVTNTKLCMFEGAREHLQTKGHYEVVKGIISPVADGYNKKGLIEASHRVEMAKLAVENHSWIEVDSWESRQAEWLETVKVLRHHRQELLSQEPDTDVVGTTKAGRKRKRMDASSATKRRKLEEAETAPKGTPQKTDEPRLMLLCDAELLDSFVVPGLWKPEHIEEIVSNFGLVCMAHYKSNPEAIIRGSDLLWPHYRNIYVVRDWVGVDVSSTYTRQRMLPGYSAQYLINDPVLRYIQERRLYTPESEQRNADVLLAPLQKLVGNHG</sequence>
<comment type="similarity">
    <text evidence="7">Belongs to the eukaryotic NMN adenylyltransferase family.</text>
</comment>
<dbReference type="SUPFAM" id="SSF52374">
    <property type="entry name" value="Nucleotidylyl transferase"/>
    <property type="match status" value="1"/>
</dbReference>
<dbReference type="GO" id="GO:0005634">
    <property type="term" value="C:nucleus"/>
    <property type="evidence" value="ECO:0007669"/>
    <property type="project" value="TreeGrafter"/>
</dbReference>
<evidence type="ECO:0000256" key="2">
    <source>
        <dbReference type="ARBA" id="ARBA00022679"/>
    </source>
</evidence>
<keyword evidence="11" id="KW-1185">Reference proteome</keyword>
<keyword evidence="2 7" id="KW-0808">Transferase</keyword>
<dbReference type="InterPro" id="IPR051182">
    <property type="entry name" value="Euk_NMN_adenylyltrnsfrase"/>
</dbReference>
<protein>
    <recommendedName>
        <fullName evidence="7">Nicotinamide-nucleotide adenylyltransferase</fullName>
        <ecNumber evidence="7">2.7.7.1</ecNumber>
        <ecNumber evidence="7">2.7.7.18</ecNumber>
    </recommendedName>
</protein>
<dbReference type="InterPro" id="IPR004821">
    <property type="entry name" value="Cyt_trans-like"/>
</dbReference>
<keyword evidence="1 7" id="KW-0662">Pyridine nucleotide biosynthesis</keyword>
<comment type="catalytic activity">
    <reaction evidence="7">
        <text>nicotinate beta-D-ribonucleotide + ATP + H(+) = deamido-NAD(+) + diphosphate</text>
        <dbReference type="Rhea" id="RHEA:22860"/>
        <dbReference type="ChEBI" id="CHEBI:15378"/>
        <dbReference type="ChEBI" id="CHEBI:30616"/>
        <dbReference type="ChEBI" id="CHEBI:33019"/>
        <dbReference type="ChEBI" id="CHEBI:57502"/>
        <dbReference type="ChEBI" id="CHEBI:58437"/>
        <dbReference type="EC" id="2.7.7.18"/>
    </reaction>
</comment>
<evidence type="ECO:0000313" key="11">
    <source>
        <dbReference type="Proteomes" id="UP000261540"/>
    </source>
</evidence>
<dbReference type="Ensembl" id="ENSPKIT00000014963.1">
    <property type="protein sequence ID" value="ENSPKIP00000034064.1"/>
    <property type="gene ID" value="ENSPKIG00000013546.1"/>
</dbReference>
<keyword evidence="5 7" id="KW-0067">ATP-binding</keyword>
<dbReference type="EC" id="2.7.7.18" evidence="7"/>
<dbReference type="Proteomes" id="UP000261540">
    <property type="component" value="Unplaced"/>
</dbReference>
<feature type="domain" description="Cytidyltransferase-like" evidence="9">
    <location>
        <begin position="33"/>
        <end position="255"/>
    </location>
</feature>
<comment type="pathway">
    <text evidence="7">Cofactor biosynthesis; NAD(+) biosynthesis; NAD(+) from nicotinamide D-ribonucleotide: step 1/1.</text>
</comment>
<dbReference type="NCBIfam" id="TIGR00482">
    <property type="entry name" value="nicotinate (nicotinamide) nucleotide adenylyltransferase"/>
    <property type="match status" value="1"/>
</dbReference>
<dbReference type="PANTHER" id="PTHR12039:SF21">
    <property type="entry name" value="NICOTINAMIDE_NICOTINIC ACID MONONUCLEOTIDE ADENYLYLTRANSFERASE 1"/>
    <property type="match status" value="1"/>
</dbReference>
<evidence type="ECO:0000256" key="6">
    <source>
        <dbReference type="ARBA" id="ARBA00023027"/>
    </source>
</evidence>
<dbReference type="GeneTree" id="ENSGT00950000183179"/>
<dbReference type="InterPro" id="IPR005248">
    <property type="entry name" value="NadD/NMNAT"/>
</dbReference>
<proteinExistence type="inferred from homology"/>
<evidence type="ECO:0000256" key="3">
    <source>
        <dbReference type="ARBA" id="ARBA00022695"/>
    </source>
</evidence>
<dbReference type="UniPathway" id="UPA00253">
    <property type="reaction ID" value="UER00600"/>
</dbReference>
<evidence type="ECO:0000256" key="1">
    <source>
        <dbReference type="ARBA" id="ARBA00022642"/>
    </source>
</evidence>
<dbReference type="GO" id="GO:0000309">
    <property type="term" value="F:nicotinamide-nucleotide adenylyltransferase activity"/>
    <property type="evidence" value="ECO:0007669"/>
    <property type="project" value="UniProtKB-EC"/>
</dbReference>
<dbReference type="AlphaFoldDB" id="A0A3B3STQ6"/>
<keyword evidence="3 7" id="KW-0548">Nucleotidyltransferase</keyword>